<gene>
    <name evidence="1" type="ORF">FC56_GL000280</name>
</gene>
<dbReference type="Proteomes" id="UP000051256">
    <property type="component" value="Unassembled WGS sequence"/>
</dbReference>
<keyword evidence="2" id="KW-1185">Reference proteome</keyword>
<proteinExistence type="predicted"/>
<dbReference type="STRING" id="1423802.FC56_GL000280"/>
<dbReference type="PATRIC" id="fig|1423802.4.peg.288"/>
<dbReference type="RefSeq" id="WP_054669162.1">
    <property type="nucleotide sequence ID" value="NZ_AYZR01000008.1"/>
</dbReference>
<comment type="caution">
    <text evidence="1">The sequence shown here is derived from an EMBL/GenBank/DDBJ whole genome shotgun (WGS) entry which is preliminary data.</text>
</comment>
<reference evidence="1 2" key="1">
    <citation type="journal article" date="2015" name="Genome Announc.">
        <title>Expanding the biotechnology potential of lactobacilli through comparative genomics of 213 strains and associated genera.</title>
        <authorList>
            <person name="Sun Z."/>
            <person name="Harris H.M."/>
            <person name="McCann A."/>
            <person name="Guo C."/>
            <person name="Argimon S."/>
            <person name="Zhang W."/>
            <person name="Yang X."/>
            <person name="Jeffery I.B."/>
            <person name="Cooney J.C."/>
            <person name="Kagawa T.F."/>
            <person name="Liu W."/>
            <person name="Song Y."/>
            <person name="Salvetti E."/>
            <person name="Wrobel A."/>
            <person name="Rasinkangas P."/>
            <person name="Parkhill J."/>
            <person name="Rea M.C."/>
            <person name="O'Sullivan O."/>
            <person name="Ritari J."/>
            <person name="Douillard F.P."/>
            <person name="Paul Ross R."/>
            <person name="Yang R."/>
            <person name="Briner A.E."/>
            <person name="Felis G.E."/>
            <person name="de Vos W.M."/>
            <person name="Barrangou R."/>
            <person name="Klaenhammer T.R."/>
            <person name="Caufield P.W."/>
            <person name="Cui Y."/>
            <person name="Zhang H."/>
            <person name="O'Toole P.W."/>
        </authorList>
    </citation>
    <scope>NUCLEOTIDE SEQUENCE [LARGE SCALE GENOMIC DNA]</scope>
    <source>
        <strain evidence="1 2">DSM 24302</strain>
    </source>
</reference>
<organism evidence="1 2">
    <name type="scientific">Lentilactobacillus senioris DSM 24302 = JCM 17472</name>
    <dbReference type="NCBI Taxonomy" id="1423802"/>
    <lineage>
        <taxon>Bacteria</taxon>
        <taxon>Bacillati</taxon>
        <taxon>Bacillota</taxon>
        <taxon>Bacilli</taxon>
        <taxon>Lactobacillales</taxon>
        <taxon>Lactobacillaceae</taxon>
        <taxon>Lentilactobacillus</taxon>
    </lineage>
</organism>
<name>A0A0R2CP62_9LACO</name>
<dbReference type="EMBL" id="AYZR01000008">
    <property type="protein sequence ID" value="KRM93567.1"/>
    <property type="molecule type" value="Genomic_DNA"/>
</dbReference>
<accession>A0A0R2CP62</accession>
<sequence length="110" mass="12679">MDEQNVIDRITRNPQFKSVDPADIIDAVADAKNIVSKYEWPGTSINRALYLYACNLLFKDLIQPKNKFKTVKIEDASYSKSDDADKNHYWDDFLDLLNEFGYTNTVTGFC</sequence>
<dbReference type="AlphaFoldDB" id="A0A0R2CP62"/>
<evidence type="ECO:0000313" key="1">
    <source>
        <dbReference type="EMBL" id="KRM93567.1"/>
    </source>
</evidence>
<protein>
    <submittedName>
        <fullName evidence="1">Uncharacterized protein</fullName>
    </submittedName>
</protein>
<evidence type="ECO:0000313" key="2">
    <source>
        <dbReference type="Proteomes" id="UP000051256"/>
    </source>
</evidence>